<sequence length="390" mass="38871">MSPVATRLSRRLLTLLVLVRAAGFTSIVAVVWFREERTTAEIAVILTAFGVGSVLLPAAVGLLAGERPLRPVLVGTLVLNGTALVLLPLTAGAPLPLPCAAMCAIGATSSLARSLIGTLLTVAAPADRQARTQSVISWTANVGGVVATGIAGVVAASGADLGPLFAVEGGVLLAAASLIPRTEAVARTAPPVPLGVRGTVVRLRAALVVATGATAVMQGLGMQFALTTASPDSYVYAALTNVVLLIVAQPLVLRVVRDGWASAYLVAGFCAAAATAVAVAATDSWLVFGVGWTLCELLLTAGMVPVVLARTPASLHVAALGVVGSSWGLTAALMPPVIGTAVAAVGATGSWGVLVAIGAIGAIASGLAMGLRGVRPTAGSRDGRGERVLD</sequence>
<dbReference type="RefSeq" id="WP_045526866.1">
    <property type="nucleotide sequence ID" value="NZ_CP011043.1"/>
</dbReference>
<organism evidence="2 3">
    <name type="scientific">Clavibacter michiganensis subsp. insidiosus</name>
    <dbReference type="NCBI Taxonomy" id="33014"/>
    <lineage>
        <taxon>Bacteria</taxon>
        <taxon>Bacillati</taxon>
        <taxon>Actinomycetota</taxon>
        <taxon>Actinomycetes</taxon>
        <taxon>Micrococcales</taxon>
        <taxon>Microbacteriaceae</taxon>
        <taxon>Clavibacter</taxon>
    </lineage>
</organism>
<feature type="transmembrane region" description="Helical" evidence="1">
    <location>
        <begin position="135"/>
        <end position="155"/>
    </location>
</feature>
<evidence type="ECO:0000313" key="3">
    <source>
        <dbReference type="Proteomes" id="UP000032604"/>
    </source>
</evidence>
<feature type="transmembrane region" description="Helical" evidence="1">
    <location>
        <begin position="39"/>
        <end position="64"/>
    </location>
</feature>
<dbReference type="AlphaFoldDB" id="A0A0D5CF67"/>
<feature type="transmembrane region" description="Helical" evidence="1">
    <location>
        <begin position="201"/>
        <end position="221"/>
    </location>
</feature>
<dbReference type="KEGG" id="cmh:VO01_03410"/>
<keyword evidence="1" id="KW-0812">Transmembrane</keyword>
<gene>
    <name evidence="2" type="ORF">VO01_03410</name>
</gene>
<reference evidence="2 3" key="1">
    <citation type="journal article" date="2015" name="Genome Announc.">
        <title>Complete Genome Sequence of Clavibacter michiganensis subsp. insidiosus R1-1 Using PacBio Single-Molecule Real-Time Technology.</title>
        <authorList>
            <person name="Lu Y."/>
            <person name="Samac D.A."/>
            <person name="Glazebrook J."/>
            <person name="Ishimaru C.A."/>
        </authorList>
    </citation>
    <scope>NUCLEOTIDE SEQUENCE [LARGE SCALE GENOMIC DNA]</scope>
    <source>
        <strain evidence="2 3">R1-1</strain>
    </source>
</reference>
<accession>A0A0D5CF67</accession>
<feature type="transmembrane region" description="Helical" evidence="1">
    <location>
        <begin position="12"/>
        <end position="33"/>
    </location>
</feature>
<dbReference type="Gene3D" id="1.20.1250.20">
    <property type="entry name" value="MFS general substrate transporter like domains"/>
    <property type="match status" value="1"/>
</dbReference>
<feature type="transmembrane region" description="Helical" evidence="1">
    <location>
        <begin position="260"/>
        <end position="279"/>
    </location>
</feature>
<feature type="transmembrane region" description="Helical" evidence="1">
    <location>
        <begin position="233"/>
        <end position="253"/>
    </location>
</feature>
<keyword evidence="1" id="KW-1133">Transmembrane helix</keyword>
<dbReference type="OrthoDB" id="5126121at2"/>
<feature type="transmembrane region" description="Helical" evidence="1">
    <location>
        <begin position="315"/>
        <end position="338"/>
    </location>
</feature>
<keyword evidence="1" id="KW-0472">Membrane</keyword>
<dbReference type="Proteomes" id="UP000032604">
    <property type="component" value="Chromosome"/>
</dbReference>
<feature type="transmembrane region" description="Helical" evidence="1">
    <location>
        <begin position="350"/>
        <end position="371"/>
    </location>
</feature>
<dbReference type="InterPro" id="IPR036259">
    <property type="entry name" value="MFS_trans_sf"/>
</dbReference>
<name>A0A0D5CF67_9MICO</name>
<feature type="transmembrane region" description="Helical" evidence="1">
    <location>
        <begin position="95"/>
        <end position="123"/>
    </location>
</feature>
<feature type="transmembrane region" description="Helical" evidence="1">
    <location>
        <begin position="161"/>
        <end position="180"/>
    </location>
</feature>
<feature type="transmembrane region" description="Helical" evidence="1">
    <location>
        <begin position="285"/>
        <end position="308"/>
    </location>
</feature>
<proteinExistence type="predicted"/>
<protein>
    <submittedName>
        <fullName evidence="2">MFS permease</fullName>
    </submittedName>
</protein>
<dbReference type="HOGENOM" id="CLU_707324_0_0_11"/>
<feature type="transmembrane region" description="Helical" evidence="1">
    <location>
        <begin position="71"/>
        <end position="89"/>
    </location>
</feature>
<dbReference type="SUPFAM" id="SSF103473">
    <property type="entry name" value="MFS general substrate transporter"/>
    <property type="match status" value="1"/>
</dbReference>
<evidence type="ECO:0000313" key="2">
    <source>
        <dbReference type="EMBL" id="AJW78298.1"/>
    </source>
</evidence>
<dbReference type="PATRIC" id="fig|33014.5.peg.718"/>
<evidence type="ECO:0000256" key="1">
    <source>
        <dbReference type="SAM" id="Phobius"/>
    </source>
</evidence>
<dbReference type="EMBL" id="CP011043">
    <property type="protein sequence ID" value="AJW78298.1"/>
    <property type="molecule type" value="Genomic_DNA"/>
</dbReference>